<evidence type="ECO:0000259" key="12">
    <source>
        <dbReference type="Pfam" id="PF07715"/>
    </source>
</evidence>
<dbReference type="Pfam" id="PF00593">
    <property type="entry name" value="TonB_dep_Rec_b-barrel"/>
    <property type="match status" value="1"/>
</dbReference>
<feature type="domain" description="TonB-dependent receptor-like beta-barrel" evidence="11">
    <location>
        <begin position="266"/>
        <end position="709"/>
    </location>
</feature>
<dbReference type="PANTHER" id="PTHR30442">
    <property type="entry name" value="IRON III DICITRATE TRANSPORT PROTEIN FECA"/>
    <property type="match status" value="1"/>
</dbReference>
<evidence type="ECO:0000256" key="2">
    <source>
        <dbReference type="ARBA" id="ARBA00022448"/>
    </source>
</evidence>
<evidence type="ECO:0000256" key="5">
    <source>
        <dbReference type="ARBA" id="ARBA00023077"/>
    </source>
</evidence>
<dbReference type="OrthoDB" id="9758472at2"/>
<reference evidence="14" key="1">
    <citation type="submission" date="2016-12" db="EMBL/GenBank/DDBJ databases">
        <authorList>
            <person name="Varghese N."/>
            <person name="Submissions S."/>
        </authorList>
    </citation>
    <scope>NUCLEOTIDE SEQUENCE [LARGE SCALE GENOMIC DNA]</scope>
    <source>
        <strain evidence="14">DSM 18830</strain>
    </source>
</reference>
<dbReference type="PANTHER" id="PTHR30442:SF0">
    <property type="entry name" value="FE(3+) DICITRATE TRANSPORT PROTEIN FECA"/>
    <property type="match status" value="1"/>
</dbReference>
<dbReference type="InterPro" id="IPR039426">
    <property type="entry name" value="TonB-dep_rcpt-like"/>
</dbReference>
<dbReference type="Gene3D" id="2.170.130.10">
    <property type="entry name" value="TonB-dependent receptor, plug domain"/>
    <property type="match status" value="1"/>
</dbReference>
<keyword evidence="3 8" id="KW-1134">Transmembrane beta strand</keyword>
<evidence type="ECO:0000256" key="6">
    <source>
        <dbReference type="ARBA" id="ARBA00023136"/>
    </source>
</evidence>
<dbReference type="InterPro" id="IPR012910">
    <property type="entry name" value="Plug_dom"/>
</dbReference>
<dbReference type="EMBL" id="FRYK01000001">
    <property type="protein sequence ID" value="SHO72355.1"/>
    <property type="molecule type" value="Genomic_DNA"/>
</dbReference>
<sequence>MKYIIVTLALIISGIAFSQESQTKNDSVKKLKEVVISANQIIGSKFEAANKTGSASYISAEDLQKFNYTDINRVLRTVTGVNVYEEDGFGLRPNISLRGTSPDRSAKITLMEDNVLIAPAPYSAPAAYYFPSVARMSAVEILKGSSQIQYGPFTTGGTINFVSAAIPKKFSAGFLTDYGSFNTSRTVASVGIANETVGAVVQFLNYNSDGFKNLPNGANTGFDKNDVMAKFRVQSKPTSKIYNAIEFKMVYADEDANETYLGLTEEDFNNSPFMRYAGSEKDNITTKNNQFSVTHTLKTSNYFSITTTAYRNKFSRNWYKLNDIRFGGTTYAIDAILEDPTSNALAFDYVTGAQNSPNNALRVRANNRGYLAQGVQTKLDFHFLTGEVYHDLEVGVRYHKDSEDRFQWNDSYAMLDGSMVLTTAGTPGTQDNRIAYARALAAHALYKLKYKELTVTPGIRFETIDLLNQNYGTNDVTRTGVNLTENNNHVKVWLPGLGANYRIDNNLSFFGGVHKGFAPPTNTPGTNAEKSVNYELGTRFKYNKLSGEIVGYFNDYSNLLGSDLAASGGSGTLDQFNAGEAHVKGIELLLNYQVLKEESKFKLPVTFGYTLTDTEFVNEFDSSDGSWGEIEKGDEIPYISKHQFNASIALEHAKFELILGARFNGEFRTIAGQGSIPNEFSVPNNTVVDFGSKYKFNKHFSLTGNINNLFDATYLVSRVPAGLRPGMPFSASVGIAAQF</sequence>
<evidence type="ECO:0000256" key="8">
    <source>
        <dbReference type="PROSITE-ProRule" id="PRU01360"/>
    </source>
</evidence>
<feature type="signal peptide" evidence="10">
    <location>
        <begin position="1"/>
        <end position="18"/>
    </location>
</feature>
<dbReference type="AlphaFoldDB" id="A0A1M7ZTZ8"/>
<evidence type="ECO:0000256" key="10">
    <source>
        <dbReference type="SAM" id="SignalP"/>
    </source>
</evidence>
<comment type="subcellular location">
    <subcellularLocation>
        <location evidence="1 8">Cell outer membrane</location>
        <topology evidence="1 8">Multi-pass membrane protein</topology>
    </subcellularLocation>
</comment>
<dbReference type="Pfam" id="PF07715">
    <property type="entry name" value="Plug"/>
    <property type="match status" value="1"/>
</dbReference>
<keyword evidence="2 8" id="KW-0813">Transport</keyword>
<keyword evidence="14" id="KW-1185">Reference proteome</keyword>
<keyword evidence="6 8" id="KW-0472">Membrane</keyword>
<evidence type="ECO:0000256" key="1">
    <source>
        <dbReference type="ARBA" id="ARBA00004571"/>
    </source>
</evidence>
<dbReference type="Proteomes" id="UP000184611">
    <property type="component" value="Unassembled WGS sequence"/>
</dbReference>
<dbReference type="SUPFAM" id="SSF56935">
    <property type="entry name" value="Porins"/>
    <property type="match status" value="1"/>
</dbReference>
<feature type="domain" description="TonB-dependent receptor plug" evidence="12">
    <location>
        <begin position="50"/>
        <end position="158"/>
    </location>
</feature>
<comment type="similarity">
    <text evidence="8 9">Belongs to the TonB-dependent receptor family.</text>
</comment>
<keyword evidence="10" id="KW-0732">Signal</keyword>
<keyword evidence="7 8" id="KW-0998">Cell outer membrane</keyword>
<dbReference type="Gene3D" id="2.40.170.20">
    <property type="entry name" value="TonB-dependent receptor, beta-barrel domain"/>
    <property type="match status" value="1"/>
</dbReference>
<dbReference type="GO" id="GO:0009279">
    <property type="term" value="C:cell outer membrane"/>
    <property type="evidence" value="ECO:0007669"/>
    <property type="project" value="UniProtKB-SubCell"/>
</dbReference>
<evidence type="ECO:0000259" key="11">
    <source>
        <dbReference type="Pfam" id="PF00593"/>
    </source>
</evidence>
<proteinExistence type="inferred from homology"/>
<accession>A0A1M7ZTZ8</accession>
<dbReference type="STRING" id="416016.SAMN05443547_0686"/>
<dbReference type="InterPro" id="IPR037066">
    <property type="entry name" value="Plug_dom_sf"/>
</dbReference>
<dbReference type="GO" id="GO:0033214">
    <property type="term" value="P:siderophore-iron import into cell"/>
    <property type="evidence" value="ECO:0007669"/>
    <property type="project" value="TreeGrafter"/>
</dbReference>
<dbReference type="CDD" id="cd01347">
    <property type="entry name" value="ligand_gated_channel"/>
    <property type="match status" value="1"/>
</dbReference>
<dbReference type="InterPro" id="IPR000531">
    <property type="entry name" value="Beta-barrel_TonB"/>
</dbReference>
<feature type="chain" id="PRO_5012048610" evidence="10">
    <location>
        <begin position="19"/>
        <end position="739"/>
    </location>
</feature>
<evidence type="ECO:0000313" key="13">
    <source>
        <dbReference type="EMBL" id="SHO72355.1"/>
    </source>
</evidence>
<gene>
    <name evidence="13" type="ORF">SAMN05443547_0686</name>
</gene>
<dbReference type="InterPro" id="IPR036942">
    <property type="entry name" value="Beta-barrel_TonB_sf"/>
</dbReference>
<name>A0A1M7ZTZ8_9FLAO</name>
<dbReference type="RefSeq" id="WP_073581390.1">
    <property type="nucleotide sequence ID" value="NZ_CBCSEA010000001.1"/>
</dbReference>
<dbReference type="PROSITE" id="PS52016">
    <property type="entry name" value="TONB_DEPENDENT_REC_3"/>
    <property type="match status" value="1"/>
</dbReference>
<evidence type="ECO:0000256" key="4">
    <source>
        <dbReference type="ARBA" id="ARBA00022692"/>
    </source>
</evidence>
<keyword evidence="5 9" id="KW-0798">TonB box</keyword>
<protein>
    <submittedName>
        <fullName evidence="13">Fe(3+) dicitrate transport protein</fullName>
    </submittedName>
</protein>
<evidence type="ECO:0000256" key="7">
    <source>
        <dbReference type="ARBA" id="ARBA00023237"/>
    </source>
</evidence>
<organism evidence="13 14">
    <name type="scientific">Flavobacterium cucumis</name>
    <dbReference type="NCBI Taxonomy" id="416016"/>
    <lineage>
        <taxon>Bacteria</taxon>
        <taxon>Pseudomonadati</taxon>
        <taxon>Bacteroidota</taxon>
        <taxon>Flavobacteriia</taxon>
        <taxon>Flavobacteriales</taxon>
        <taxon>Flavobacteriaceae</taxon>
        <taxon>Flavobacterium</taxon>
    </lineage>
</organism>
<evidence type="ECO:0000313" key="14">
    <source>
        <dbReference type="Proteomes" id="UP000184611"/>
    </source>
</evidence>
<evidence type="ECO:0000256" key="9">
    <source>
        <dbReference type="RuleBase" id="RU003357"/>
    </source>
</evidence>
<keyword evidence="4 8" id="KW-0812">Transmembrane</keyword>
<evidence type="ECO:0000256" key="3">
    <source>
        <dbReference type="ARBA" id="ARBA00022452"/>
    </source>
</evidence>